<dbReference type="AlphaFoldDB" id="A0A2P8I5F8"/>
<dbReference type="Pfam" id="PF04138">
    <property type="entry name" value="GtrA_DPMS_TM"/>
    <property type="match status" value="1"/>
</dbReference>
<keyword evidence="3 6" id="KW-0812">Transmembrane</keyword>
<keyword evidence="9" id="KW-1185">Reference proteome</keyword>
<comment type="similarity">
    <text evidence="2">Belongs to the GtrA family.</text>
</comment>
<dbReference type="Proteomes" id="UP000241118">
    <property type="component" value="Unassembled WGS sequence"/>
</dbReference>
<reference evidence="8 9" key="1">
    <citation type="submission" date="2018-03" db="EMBL/GenBank/DDBJ databases">
        <title>Genomic Encyclopedia of Type Strains, Phase III (KMG-III): the genomes of soil and plant-associated and newly described type strains.</title>
        <authorList>
            <person name="Whitman W."/>
        </authorList>
    </citation>
    <scope>NUCLEOTIDE SEQUENCE [LARGE SCALE GENOMIC DNA]</scope>
    <source>
        <strain evidence="8 9">CGMCC 4.7097</strain>
    </source>
</reference>
<evidence type="ECO:0000313" key="8">
    <source>
        <dbReference type="EMBL" id="PSL53707.1"/>
    </source>
</evidence>
<dbReference type="PANTHER" id="PTHR38459:SF6">
    <property type="entry name" value="ARABINOGALACTAN BIOSYNTHESIS RECRUITING PROTEIN RV3789"/>
    <property type="match status" value="1"/>
</dbReference>
<evidence type="ECO:0000256" key="1">
    <source>
        <dbReference type="ARBA" id="ARBA00004141"/>
    </source>
</evidence>
<feature type="transmembrane region" description="Helical" evidence="6">
    <location>
        <begin position="105"/>
        <end position="124"/>
    </location>
</feature>
<dbReference type="RefSeq" id="WP_106617700.1">
    <property type="nucleotide sequence ID" value="NZ_PYAX01000008.1"/>
</dbReference>
<proteinExistence type="inferred from homology"/>
<feature type="transmembrane region" description="Helical" evidence="6">
    <location>
        <begin position="78"/>
        <end position="99"/>
    </location>
</feature>
<protein>
    <submittedName>
        <fullName evidence="8">Putative flippase GtrA</fullName>
    </submittedName>
</protein>
<evidence type="ECO:0000256" key="4">
    <source>
        <dbReference type="ARBA" id="ARBA00022989"/>
    </source>
</evidence>
<dbReference type="GO" id="GO:0000271">
    <property type="term" value="P:polysaccharide biosynthetic process"/>
    <property type="evidence" value="ECO:0007669"/>
    <property type="project" value="InterPro"/>
</dbReference>
<comment type="subcellular location">
    <subcellularLocation>
        <location evidence="1">Membrane</location>
        <topology evidence="1">Multi-pass membrane protein</topology>
    </subcellularLocation>
</comment>
<evidence type="ECO:0000256" key="5">
    <source>
        <dbReference type="ARBA" id="ARBA00023136"/>
    </source>
</evidence>
<dbReference type="GO" id="GO:0005886">
    <property type="term" value="C:plasma membrane"/>
    <property type="evidence" value="ECO:0007669"/>
    <property type="project" value="TreeGrafter"/>
</dbReference>
<evidence type="ECO:0000259" key="7">
    <source>
        <dbReference type="Pfam" id="PF04138"/>
    </source>
</evidence>
<evidence type="ECO:0000256" key="6">
    <source>
        <dbReference type="SAM" id="Phobius"/>
    </source>
</evidence>
<dbReference type="OrthoDB" id="3828151at2"/>
<comment type="caution">
    <text evidence="8">The sequence shown here is derived from an EMBL/GenBank/DDBJ whole genome shotgun (WGS) entry which is preliminary data.</text>
</comment>
<dbReference type="EMBL" id="PYAX01000008">
    <property type="protein sequence ID" value="PSL53707.1"/>
    <property type="molecule type" value="Genomic_DNA"/>
</dbReference>
<dbReference type="PANTHER" id="PTHR38459">
    <property type="entry name" value="PROPHAGE BACTOPRENOL-LINKED GLUCOSE TRANSLOCASE HOMOLOG"/>
    <property type="match status" value="1"/>
</dbReference>
<evidence type="ECO:0000256" key="3">
    <source>
        <dbReference type="ARBA" id="ARBA00022692"/>
    </source>
</evidence>
<evidence type="ECO:0000256" key="2">
    <source>
        <dbReference type="ARBA" id="ARBA00009399"/>
    </source>
</evidence>
<name>A0A2P8I5F8_SACCR</name>
<evidence type="ECO:0000313" key="9">
    <source>
        <dbReference type="Proteomes" id="UP000241118"/>
    </source>
</evidence>
<feature type="transmembrane region" description="Helical" evidence="6">
    <location>
        <begin position="38"/>
        <end position="57"/>
    </location>
</feature>
<sequence>MVHHGGATRQATRFVLVGALCALLDYGVYGALLAFGVWVHAAKAASFTLGTTAAFFLNRRFTFGISEGGVRQVAGFALLYLSTFAVNVLVNALALHLLPPFRVEFAVAWVVAQGTATAVNFVGLRAVVFRVGKPGGVGCRVVG</sequence>
<dbReference type="InterPro" id="IPR051401">
    <property type="entry name" value="GtrA_CellWall_Glycosyl"/>
</dbReference>
<organism evidence="8 9">
    <name type="scientific">Saccharothrix carnea</name>
    <dbReference type="NCBI Taxonomy" id="1280637"/>
    <lineage>
        <taxon>Bacteria</taxon>
        <taxon>Bacillati</taxon>
        <taxon>Actinomycetota</taxon>
        <taxon>Actinomycetes</taxon>
        <taxon>Pseudonocardiales</taxon>
        <taxon>Pseudonocardiaceae</taxon>
        <taxon>Saccharothrix</taxon>
    </lineage>
</organism>
<keyword evidence="5 6" id="KW-0472">Membrane</keyword>
<feature type="transmembrane region" description="Helical" evidence="6">
    <location>
        <begin position="12"/>
        <end position="32"/>
    </location>
</feature>
<keyword evidence="4 6" id="KW-1133">Transmembrane helix</keyword>
<gene>
    <name evidence="8" type="ORF">B0I31_108154</name>
</gene>
<accession>A0A2P8I5F8</accession>
<dbReference type="InterPro" id="IPR007267">
    <property type="entry name" value="GtrA_DPMS_TM"/>
</dbReference>
<feature type="domain" description="GtrA/DPMS transmembrane" evidence="7">
    <location>
        <begin position="13"/>
        <end position="129"/>
    </location>
</feature>